<feature type="transmembrane region" description="Helical" evidence="10">
    <location>
        <begin position="275"/>
        <end position="294"/>
    </location>
</feature>
<comment type="caution">
    <text evidence="12">The sequence shown here is derived from an EMBL/GenBank/DDBJ whole genome shotgun (WGS) entry which is preliminary data.</text>
</comment>
<feature type="transmembrane region" description="Helical" evidence="10">
    <location>
        <begin position="362"/>
        <end position="384"/>
    </location>
</feature>
<accession>A0ABS3VWW9</accession>
<evidence type="ECO:0000256" key="6">
    <source>
        <dbReference type="ARBA" id="ARBA00023136"/>
    </source>
</evidence>
<feature type="transmembrane region" description="Helical" evidence="10">
    <location>
        <begin position="301"/>
        <end position="321"/>
    </location>
</feature>
<dbReference type="InterPro" id="IPR036259">
    <property type="entry name" value="MFS_trans_sf"/>
</dbReference>
<keyword evidence="3" id="KW-1003">Cell membrane</keyword>
<sequence length="430" mass="43822">MTPRGRLVTLISADIISTLGTRVSIVAIPWLVLETTGSPTRMGIVAAAETVPYILSSALAAPLADRVGLRRTSVVADAGSALVMAAVAAVALAPQLGFTALVLLVAVAGGLRGIGDRVKHVMLRPVAEAAGVRLIRLTSAYDGLSRGATLLGAALAGLLVLWFGSTGAIVIDAVSFAVCALLVGVFVRLPAPTTPATPAVSAASGPETGDGPAKAPRESYLDALRGGFRYLRGDTVLLSMLLVIFGLNMVANASIAVFIPLWVAEVLGSPTGLGLVLGAFAAGGLVGNLLFTWLSPRLPRYLTFVVGAAISGTPRLLSLALSDELVVVITVTFVSALGIAAVNPLLGVALYERVPDALQTRVIGIAGAVGFTGLPVGALLGGWLTTAFGLRTALLVFVAVCLFFTALPLLRGRPDDRAPEVSPTPAAAMS</sequence>
<keyword evidence="13" id="KW-1185">Reference proteome</keyword>
<feature type="transmembrane region" description="Helical" evidence="10">
    <location>
        <begin position="143"/>
        <end position="163"/>
    </location>
</feature>
<dbReference type="SUPFAM" id="SSF103473">
    <property type="entry name" value="MFS general substrate transporter"/>
    <property type="match status" value="1"/>
</dbReference>
<dbReference type="CDD" id="cd06173">
    <property type="entry name" value="MFS_MefA_like"/>
    <property type="match status" value="1"/>
</dbReference>
<evidence type="ECO:0000256" key="9">
    <source>
        <dbReference type="SAM" id="MobiDB-lite"/>
    </source>
</evidence>
<keyword evidence="4 10" id="KW-0812">Transmembrane</keyword>
<dbReference type="Pfam" id="PF07690">
    <property type="entry name" value="MFS_1"/>
    <property type="match status" value="1"/>
</dbReference>
<proteinExistence type="inferred from homology"/>
<dbReference type="Gene3D" id="1.20.1250.20">
    <property type="entry name" value="MFS general substrate transporter like domains"/>
    <property type="match status" value="1"/>
</dbReference>
<evidence type="ECO:0000256" key="7">
    <source>
        <dbReference type="ARBA" id="ARBA00038075"/>
    </source>
</evidence>
<name>A0ABS3VWW9_MICEH</name>
<feature type="transmembrane region" description="Helical" evidence="10">
    <location>
        <begin position="235"/>
        <end position="263"/>
    </location>
</feature>
<feature type="transmembrane region" description="Helical" evidence="10">
    <location>
        <begin position="169"/>
        <end position="187"/>
    </location>
</feature>
<dbReference type="InterPro" id="IPR020846">
    <property type="entry name" value="MFS_dom"/>
</dbReference>
<feature type="domain" description="Major facilitator superfamily (MFS) profile" evidence="11">
    <location>
        <begin position="6"/>
        <end position="417"/>
    </location>
</feature>
<evidence type="ECO:0000259" key="11">
    <source>
        <dbReference type="PROSITE" id="PS50850"/>
    </source>
</evidence>
<keyword evidence="5 10" id="KW-1133">Transmembrane helix</keyword>
<dbReference type="PANTHER" id="PTHR23513">
    <property type="entry name" value="INTEGRAL MEMBRANE EFFLUX PROTEIN-RELATED"/>
    <property type="match status" value="1"/>
</dbReference>
<reference evidence="12 13" key="1">
    <citation type="submission" date="2019-12" db="EMBL/GenBank/DDBJ databases">
        <title>Whole genome sequencing of endophytic Actinobacterium Micromonospora sp. MPMI6T.</title>
        <authorList>
            <person name="Evv R."/>
            <person name="Podile A.R."/>
        </authorList>
    </citation>
    <scope>NUCLEOTIDE SEQUENCE [LARGE SCALE GENOMIC DNA]</scope>
    <source>
        <strain evidence="12 13">MPMI6</strain>
    </source>
</reference>
<feature type="compositionally biased region" description="Low complexity" evidence="9">
    <location>
        <begin position="195"/>
        <end position="206"/>
    </location>
</feature>
<keyword evidence="2" id="KW-0813">Transport</keyword>
<feature type="transmembrane region" description="Helical" evidence="10">
    <location>
        <begin position="327"/>
        <end position="350"/>
    </location>
</feature>
<dbReference type="InterPro" id="IPR011701">
    <property type="entry name" value="MFS"/>
</dbReference>
<dbReference type="Proteomes" id="UP000823521">
    <property type="component" value="Unassembled WGS sequence"/>
</dbReference>
<comment type="similarity">
    <text evidence="7">Belongs to the major facilitator superfamily. Drug:H(+) antiporter-3 (DHA3) (TC 2.A.1.21) family.</text>
</comment>
<evidence type="ECO:0000256" key="3">
    <source>
        <dbReference type="ARBA" id="ARBA00022475"/>
    </source>
</evidence>
<keyword evidence="6 10" id="KW-0472">Membrane</keyword>
<dbReference type="RefSeq" id="WP_208816007.1">
    <property type="nucleotide sequence ID" value="NZ_WVUH01000254.1"/>
</dbReference>
<evidence type="ECO:0000256" key="4">
    <source>
        <dbReference type="ARBA" id="ARBA00022692"/>
    </source>
</evidence>
<dbReference type="EMBL" id="WVUH01000254">
    <property type="protein sequence ID" value="MBO4209030.1"/>
    <property type="molecule type" value="Genomic_DNA"/>
</dbReference>
<evidence type="ECO:0000256" key="10">
    <source>
        <dbReference type="SAM" id="Phobius"/>
    </source>
</evidence>
<evidence type="ECO:0000256" key="8">
    <source>
        <dbReference type="ARBA" id="ARBA00040914"/>
    </source>
</evidence>
<feature type="region of interest" description="Disordered" evidence="9">
    <location>
        <begin position="195"/>
        <end position="215"/>
    </location>
</feature>
<protein>
    <recommendedName>
        <fullName evidence="8">Multidrug efflux pump Tap</fullName>
    </recommendedName>
</protein>
<evidence type="ECO:0000313" key="12">
    <source>
        <dbReference type="EMBL" id="MBO4209030.1"/>
    </source>
</evidence>
<dbReference type="PANTHER" id="PTHR23513:SF9">
    <property type="entry name" value="ENTEROBACTIN EXPORTER ENTS"/>
    <property type="match status" value="1"/>
</dbReference>
<comment type="subcellular location">
    <subcellularLocation>
        <location evidence="1">Cell inner membrane</location>
        <topology evidence="1">Multi-pass membrane protein</topology>
    </subcellularLocation>
</comment>
<feature type="transmembrane region" description="Helical" evidence="10">
    <location>
        <begin position="390"/>
        <end position="410"/>
    </location>
</feature>
<dbReference type="PROSITE" id="PS50850">
    <property type="entry name" value="MFS"/>
    <property type="match status" value="1"/>
</dbReference>
<organism evidence="12 13">
    <name type="scientific">Micromonospora echinofusca</name>
    <dbReference type="NCBI Taxonomy" id="47858"/>
    <lineage>
        <taxon>Bacteria</taxon>
        <taxon>Bacillati</taxon>
        <taxon>Actinomycetota</taxon>
        <taxon>Actinomycetes</taxon>
        <taxon>Micromonosporales</taxon>
        <taxon>Micromonosporaceae</taxon>
        <taxon>Micromonospora</taxon>
    </lineage>
</organism>
<gene>
    <name evidence="12" type="ORF">GSF22_23955</name>
</gene>
<evidence type="ECO:0000256" key="2">
    <source>
        <dbReference type="ARBA" id="ARBA00022448"/>
    </source>
</evidence>
<evidence type="ECO:0000256" key="5">
    <source>
        <dbReference type="ARBA" id="ARBA00022989"/>
    </source>
</evidence>
<feature type="transmembrane region" description="Helical" evidence="10">
    <location>
        <begin position="7"/>
        <end position="32"/>
    </location>
</feature>
<feature type="transmembrane region" description="Helical" evidence="10">
    <location>
        <begin position="98"/>
        <end position="115"/>
    </location>
</feature>
<evidence type="ECO:0000313" key="13">
    <source>
        <dbReference type="Proteomes" id="UP000823521"/>
    </source>
</evidence>
<evidence type="ECO:0000256" key="1">
    <source>
        <dbReference type="ARBA" id="ARBA00004429"/>
    </source>
</evidence>